<protein>
    <submittedName>
        <fullName evidence="3">Uncharacterized protein</fullName>
    </submittedName>
</protein>
<dbReference type="Proteomes" id="UP001150924">
    <property type="component" value="Unassembled WGS sequence"/>
</dbReference>
<accession>A0A9X3IXM5</accession>
<feature type="transmembrane region" description="Helical" evidence="2">
    <location>
        <begin position="23"/>
        <end position="47"/>
    </location>
</feature>
<gene>
    <name evidence="3" type="ORF">OV079_24200</name>
</gene>
<comment type="caution">
    <text evidence="3">The sequence shown here is derived from an EMBL/GenBank/DDBJ whole genome shotgun (WGS) entry which is preliminary data.</text>
</comment>
<feature type="transmembrane region" description="Helical" evidence="2">
    <location>
        <begin position="136"/>
        <end position="158"/>
    </location>
</feature>
<dbReference type="RefSeq" id="WP_267771209.1">
    <property type="nucleotide sequence ID" value="NZ_JAPNKE010000002.1"/>
</dbReference>
<feature type="region of interest" description="Disordered" evidence="1">
    <location>
        <begin position="104"/>
        <end position="124"/>
    </location>
</feature>
<feature type="transmembrane region" description="Helical" evidence="2">
    <location>
        <begin position="53"/>
        <end position="72"/>
    </location>
</feature>
<dbReference type="AlphaFoldDB" id="A0A9X3IXM5"/>
<evidence type="ECO:0000313" key="4">
    <source>
        <dbReference type="Proteomes" id="UP001150924"/>
    </source>
</evidence>
<keyword evidence="4" id="KW-1185">Reference proteome</keyword>
<proteinExistence type="predicted"/>
<keyword evidence="2" id="KW-0472">Membrane</keyword>
<evidence type="ECO:0000256" key="1">
    <source>
        <dbReference type="SAM" id="MobiDB-lite"/>
    </source>
</evidence>
<organism evidence="3 4">
    <name type="scientific">Nannocystis pusilla</name>
    <dbReference type="NCBI Taxonomy" id="889268"/>
    <lineage>
        <taxon>Bacteria</taxon>
        <taxon>Pseudomonadati</taxon>
        <taxon>Myxococcota</taxon>
        <taxon>Polyangia</taxon>
        <taxon>Nannocystales</taxon>
        <taxon>Nannocystaceae</taxon>
        <taxon>Nannocystis</taxon>
    </lineage>
</organism>
<reference evidence="3" key="1">
    <citation type="submission" date="2022-11" db="EMBL/GenBank/DDBJ databases">
        <title>Minimal conservation of predation-associated metabolite biosynthetic gene clusters underscores biosynthetic potential of Myxococcota including descriptions for ten novel species: Archangium lansinium sp. nov., Myxococcus landrumus sp. nov., Nannocystis bai.</title>
        <authorList>
            <person name="Ahearne A."/>
            <person name="Stevens C."/>
            <person name="Phillips K."/>
        </authorList>
    </citation>
    <scope>NUCLEOTIDE SEQUENCE</scope>
    <source>
        <strain evidence="3">Na p29</strain>
    </source>
</reference>
<keyword evidence="2" id="KW-1133">Transmembrane helix</keyword>
<dbReference type="EMBL" id="JAPNKE010000002">
    <property type="protein sequence ID" value="MCY1008607.1"/>
    <property type="molecule type" value="Genomic_DNA"/>
</dbReference>
<name>A0A9X3IXM5_9BACT</name>
<evidence type="ECO:0000313" key="3">
    <source>
        <dbReference type="EMBL" id="MCY1008607.1"/>
    </source>
</evidence>
<evidence type="ECO:0000256" key="2">
    <source>
        <dbReference type="SAM" id="Phobius"/>
    </source>
</evidence>
<keyword evidence="2" id="KW-0812">Transmembrane</keyword>
<sequence>MREIAPPKPLPPQKWGFWATNEFWVLASLTPISLLFWAAVPFFFTLIEYLGFTWWQSALAFWVFFGVWGGLIERWSRQYLADRRPALGPAEAHERPAALEARAGSEEAQLVRSPARAPTPPRVPTTEDWTEFYKRVFGRLAGVASVASDLGFFLLFFYPGWTSSSSRSC</sequence>